<keyword evidence="1" id="KW-0812">Transmembrane</keyword>
<dbReference type="EMBL" id="JBHSWD010000001">
    <property type="protein sequence ID" value="MFC6590780.1"/>
    <property type="molecule type" value="Genomic_DNA"/>
</dbReference>
<accession>A0ABW1YBL9</accession>
<evidence type="ECO:0000313" key="3">
    <source>
        <dbReference type="EMBL" id="MFC6590780.1"/>
    </source>
</evidence>
<comment type="caution">
    <text evidence="3">The sequence shown here is derived from an EMBL/GenBank/DDBJ whole genome shotgun (WGS) entry which is preliminary data.</text>
</comment>
<dbReference type="InterPro" id="IPR007890">
    <property type="entry name" value="CHASE2"/>
</dbReference>
<gene>
    <name evidence="3" type="ORF">ACFP81_01160</name>
</gene>
<keyword evidence="1" id="KW-1133">Transmembrane helix</keyword>
<organism evidence="3 4">
    <name type="scientific">Deinococcus lacus</name>
    <dbReference type="NCBI Taxonomy" id="392561"/>
    <lineage>
        <taxon>Bacteria</taxon>
        <taxon>Thermotogati</taxon>
        <taxon>Deinococcota</taxon>
        <taxon>Deinococci</taxon>
        <taxon>Deinococcales</taxon>
        <taxon>Deinococcaceae</taxon>
        <taxon>Deinococcus</taxon>
    </lineage>
</organism>
<protein>
    <submittedName>
        <fullName evidence="3">CHASE2 domain-containing protein</fullName>
    </submittedName>
</protein>
<keyword evidence="1" id="KW-0472">Membrane</keyword>
<feature type="domain" description="CHASE2" evidence="2">
    <location>
        <begin position="22"/>
        <end position="178"/>
    </location>
</feature>
<feature type="transmembrane region" description="Helical" evidence="1">
    <location>
        <begin position="12"/>
        <end position="29"/>
    </location>
</feature>
<evidence type="ECO:0000313" key="4">
    <source>
        <dbReference type="Proteomes" id="UP001596297"/>
    </source>
</evidence>
<sequence length="183" mass="19322">MHPKVRTRPGLPYSLPAVALIAAAMGYFAPVNPVLWDVINRLQPGQLAPQERAVVVGIDAQSLQDYGRLSGWPRSLYAQAVQQLQDAGASAIGLDIVFSDPSPEDAELSDTFSAPNVTLALPPEGELLALLQLGWKSPQAVSALPSGFDGVVRQYQTGYPLPGGDLLPSLAWQVAEQAGGSPL</sequence>
<reference evidence="4" key="1">
    <citation type="journal article" date="2019" name="Int. J. Syst. Evol. Microbiol.">
        <title>The Global Catalogue of Microorganisms (GCM) 10K type strain sequencing project: providing services to taxonomists for standard genome sequencing and annotation.</title>
        <authorList>
            <consortium name="The Broad Institute Genomics Platform"/>
            <consortium name="The Broad Institute Genome Sequencing Center for Infectious Disease"/>
            <person name="Wu L."/>
            <person name="Ma J."/>
        </authorList>
    </citation>
    <scope>NUCLEOTIDE SEQUENCE [LARGE SCALE GENOMIC DNA]</scope>
    <source>
        <strain evidence="4">CGMCC 1.15772</strain>
    </source>
</reference>
<dbReference type="Pfam" id="PF05226">
    <property type="entry name" value="CHASE2"/>
    <property type="match status" value="1"/>
</dbReference>
<keyword evidence="4" id="KW-1185">Reference proteome</keyword>
<evidence type="ECO:0000259" key="2">
    <source>
        <dbReference type="Pfam" id="PF05226"/>
    </source>
</evidence>
<dbReference type="RefSeq" id="WP_380081793.1">
    <property type="nucleotide sequence ID" value="NZ_JBHSWD010000001.1"/>
</dbReference>
<name>A0ABW1YBL9_9DEIO</name>
<proteinExistence type="predicted"/>
<evidence type="ECO:0000256" key="1">
    <source>
        <dbReference type="SAM" id="Phobius"/>
    </source>
</evidence>
<dbReference type="Proteomes" id="UP001596297">
    <property type="component" value="Unassembled WGS sequence"/>
</dbReference>